<reference evidence="1" key="1">
    <citation type="submission" date="2021-04" db="EMBL/GenBank/DDBJ databases">
        <authorList>
            <person name="Chebbi M.A.C M."/>
        </authorList>
    </citation>
    <scope>NUCLEOTIDE SEQUENCE</scope>
</reference>
<name>A0A8J2ML89_COTCN</name>
<dbReference type="EMBL" id="CAJNRD030001120">
    <property type="protein sequence ID" value="CAG5092410.1"/>
    <property type="molecule type" value="Genomic_DNA"/>
</dbReference>
<proteinExistence type="predicted"/>
<sequence length="93" mass="10665">MLSFAGVIGSTADVTETVSLTLRKLIIVGVGFIVTALVKFSKLIIQSKQFFTIFTNHKAGVIVYYQHFPWFRKYDILQMHPNIKEHFGIKIDF</sequence>
<keyword evidence="2" id="KW-1185">Reference proteome</keyword>
<gene>
    <name evidence="1" type="ORF">HICCMSTLAB_LOCUS6124</name>
</gene>
<organism evidence="1 2">
    <name type="scientific">Cotesia congregata</name>
    <name type="common">Parasitoid wasp</name>
    <name type="synonym">Apanteles congregatus</name>
    <dbReference type="NCBI Taxonomy" id="51543"/>
    <lineage>
        <taxon>Eukaryota</taxon>
        <taxon>Metazoa</taxon>
        <taxon>Ecdysozoa</taxon>
        <taxon>Arthropoda</taxon>
        <taxon>Hexapoda</taxon>
        <taxon>Insecta</taxon>
        <taxon>Pterygota</taxon>
        <taxon>Neoptera</taxon>
        <taxon>Endopterygota</taxon>
        <taxon>Hymenoptera</taxon>
        <taxon>Apocrita</taxon>
        <taxon>Ichneumonoidea</taxon>
        <taxon>Braconidae</taxon>
        <taxon>Microgastrinae</taxon>
        <taxon>Cotesia</taxon>
    </lineage>
</organism>
<evidence type="ECO:0000313" key="2">
    <source>
        <dbReference type="Proteomes" id="UP000786811"/>
    </source>
</evidence>
<protein>
    <submittedName>
        <fullName evidence="1">Uncharacterized protein</fullName>
    </submittedName>
</protein>
<dbReference type="Proteomes" id="UP000786811">
    <property type="component" value="Unassembled WGS sequence"/>
</dbReference>
<dbReference type="AlphaFoldDB" id="A0A8J2ML89"/>
<evidence type="ECO:0000313" key="1">
    <source>
        <dbReference type="EMBL" id="CAG5092410.1"/>
    </source>
</evidence>
<comment type="caution">
    <text evidence="1">The sequence shown here is derived from an EMBL/GenBank/DDBJ whole genome shotgun (WGS) entry which is preliminary data.</text>
</comment>
<accession>A0A8J2ML89</accession>